<dbReference type="Proteomes" id="UP000862426">
    <property type="component" value="Unassembled WGS sequence"/>
</dbReference>
<feature type="chain" id="PRO_5038930884" evidence="1">
    <location>
        <begin position="21"/>
        <end position="125"/>
    </location>
</feature>
<comment type="caution">
    <text evidence="2">The sequence shown here is derived from an EMBL/GenBank/DDBJ whole genome shotgun (WGS) entry which is preliminary data.</text>
</comment>
<dbReference type="Gene3D" id="1.20.58.90">
    <property type="match status" value="1"/>
</dbReference>
<dbReference type="EMBL" id="DACYAJ020000003">
    <property type="protein sequence ID" value="HCD1254267.1"/>
    <property type="molecule type" value="Genomic_DNA"/>
</dbReference>
<name>A0A9C7QI56_CITAM</name>
<proteinExistence type="predicted"/>
<dbReference type="AlphaFoldDB" id="A0A9C7QI56"/>
<protein>
    <submittedName>
        <fullName evidence="2">DUF1090 domain-containing protein</fullName>
    </submittedName>
</protein>
<gene>
    <name evidence="2" type="ORF">JD854_RS04195</name>
</gene>
<sequence length="125" mass="14322">MSSFFTAIPLLMCLSQNATAGDLTGCSAKKQNIQTQISYAKAHHNTHQLYGLERALRRVEDNCTDESLRKDRQQKIREKQHKVSERRFELKDAEQIGDPKKIAQKRKKLVQAQEELAEVEAALSR</sequence>
<evidence type="ECO:0000313" key="3">
    <source>
        <dbReference type="Proteomes" id="UP000862426"/>
    </source>
</evidence>
<accession>A0A9C7QI56</accession>
<evidence type="ECO:0000313" key="2">
    <source>
        <dbReference type="EMBL" id="HCD1254267.1"/>
    </source>
</evidence>
<reference evidence="2" key="2">
    <citation type="submission" date="2022-05" db="EMBL/GenBank/DDBJ databases">
        <authorList>
            <consortium name="NCBI Pathogen Detection Project"/>
        </authorList>
    </citation>
    <scope>NUCLEOTIDE SEQUENCE</scope>
    <source>
        <strain evidence="2">CAV1698</strain>
    </source>
</reference>
<evidence type="ECO:0000256" key="1">
    <source>
        <dbReference type="SAM" id="SignalP"/>
    </source>
</evidence>
<dbReference type="Pfam" id="PF06476">
    <property type="entry name" value="DUF1090"/>
    <property type="match status" value="1"/>
</dbReference>
<reference evidence="2" key="1">
    <citation type="journal article" date="2018" name="Genome Biol.">
        <title>SKESA: strategic k-mer extension for scrupulous assemblies.</title>
        <authorList>
            <person name="Souvorov A."/>
            <person name="Agarwala R."/>
            <person name="Lipman D.J."/>
        </authorList>
    </citation>
    <scope>NUCLEOTIDE SEQUENCE</scope>
    <source>
        <strain evidence="2">CAV1698</strain>
    </source>
</reference>
<organism evidence="2 3">
    <name type="scientific">Citrobacter amalonaticus</name>
    <dbReference type="NCBI Taxonomy" id="35703"/>
    <lineage>
        <taxon>Bacteria</taxon>
        <taxon>Pseudomonadati</taxon>
        <taxon>Pseudomonadota</taxon>
        <taxon>Gammaproteobacteria</taxon>
        <taxon>Enterobacterales</taxon>
        <taxon>Enterobacteriaceae</taxon>
        <taxon>Citrobacter</taxon>
    </lineage>
</organism>
<feature type="signal peptide" evidence="1">
    <location>
        <begin position="1"/>
        <end position="20"/>
    </location>
</feature>
<dbReference type="InterPro" id="IPR009468">
    <property type="entry name" value="DUF1090"/>
</dbReference>
<keyword evidence="1" id="KW-0732">Signal</keyword>